<feature type="domain" description="Ubiquitin-like" evidence="1">
    <location>
        <begin position="14"/>
        <end position="87"/>
    </location>
</feature>
<name>A0AAD9DGW3_9STRA</name>
<dbReference type="AlphaFoldDB" id="A0AAD9DGW3"/>
<dbReference type="InterPro" id="IPR029071">
    <property type="entry name" value="Ubiquitin-like_domsf"/>
</dbReference>
<dbReference type="EMBL" id="JATAAI010000002">
    <property type="protein sequence ID" value="KAK1747326.1"/>
    <property type="molecule type" value="Genomic_DNA"/>
</dbReference>
<evidence type="ECO:0000313" key="3">
    <source>
        <dbReference type="Proteomes" id="UP001224775"/>
    </source>
</evidence>
<dbReference type="Gene3D" id="3.10.20.90">
    <property type="entry name" value="Phosphatidylinositol 3-kinase Catalytic Subunit, Chain A, domain 1"/>
    <property type="match status" value="1"/>
</dbReference>
<dbReference type="GO" id="GO:0051087">
    <property type="term" value="F:protein-folding chaperone binding"/>
    <property type="evidence" value="ECO:0007669"/>
    <property type="project" value="InterPro"/>
</dbReference>
<comment type="caution">
    <text evidence="2">The sequence shown here is derived from an EMBL/GenBank/DDBJ whole genome shotgun (WGS) entry which is preliminary data.</text>
</comment>
<reference evidence="2" key="1">
    <citation type="submission" date="2023-06" db="EMBL/GenBank/DDBJ databases">
        <title>Survivors Of The Sea: Transcriptome response of Skeletonema marinoi to long-term dormancy.</title>
        <authorList>
            <person name="Pinder M.I.M."/>
            <person name="Kourtchenko O."/>
            <person name="Robertson E.K."/>
            <person name="Larsson T."/>
            <person name="Maumus F."/>
            <person name="Osuna-Cruz C.M."/>
            <person name="Vancaester E."/>
            <person name="Stenow R."/>
            <person name="Vandepoele K."/>
            <person name="Ploug H."/>
            <person name="Bruchert V."/>
            <person name="Godhe A."/>
            <person name="Topel M."/>
        </authorList>
    </citation>
    <scope>NUCLEOTIDE SEQUENCE</scope>
    <source>
        <strain evidence="2">R05AC</strain>
    </source>
</reference>
<dbReference type="SUPFAM" id="SSF63491">
    <property type="entry name" value="BAG domain"/>
    <property type="match status" value="1"/>
</dbReference>
<dbReference type="PROSITE" id="PS50053">
    <property type="entry name" value="UBIQUITIN_2"/>
    <property type="match status" value="1"/>
</dbReference>
<protein>
    <recommendedName>
        <fullName evidence="1">Ubiquitin-like domain-containing protein</fullName>
    </recommendedName>
</protein>
<dbReference type="Proteomes" id="UP001224775">
    <property type="component" value="Unassembled WGS sequence"/>
</dbReference>
<sequence>MTSDSGVSSSGGGAPILLRIAGLGHHVELEISPTATLADLKDEVHKQTGVPASYQRLVAKQKKMEDDSLVLGPSGIGLETRTKILLLHSPRYAQDKGGIETLTNLNKEIDKIDERRRSREMEDKVVQELIIQICCKIDCVETNGSDALRKMRKQTIQKAEKVAQKSAEANKRGVDP</sequence>
<dbReference type="InterPro" id="IPR000626">
    <property type="entry name" value="Ubiquitin-like_dom"/>
</dbReference>
<dbReference type="SMART" id="SM00213">
    <property type="entry name" value="UBQ"/>
    <property type="match status" value="1"/>
</dbReference>
<dbReference type="InterPro" id="IPR003103">
    <property type="entry name" value="BAG_domain"/>
</dbReference>
<dbReference type="InterPro" id="IPR036533">
    <property type="entry name" value="BAG_dom_sf"/>
</dbReference>
<dbReference type="Gene3D" id="1.20.58.120">
    <property type="entry name" value="BAG domain"/>
    <property type="match status" value="1"/>
</dbReference>
<evidence type="ECO:0000259" key="1">
    <source>
        <dbReference type="PROSITE" id="PS50053"/>
    </source>
</evidence>
<keyword evidence="3" id="KW-1185">Reference proteome</keyword>
<dbReference type="CDD" id="cd17039">
    <property type="entry name" value="Ubl_ubiquitin_like"/>
    <property type="match status" value="1"/>
</dbReference>
<dbReference type="Pfam" id="PF02179">
    <property type="entry name" value="BAG"/>
    <property type="match status" value="1"/>
</dbReference>
<proteinExistence type="predicted"/>
<dbReference type="Pfam" id="PF00240">
    <property type="entry name" value="ubiquitin"/>
    <property type="match status" value="1"/>
</dbReference>
<dbReference type="SUPFAM" id="SSF54236">
    <property type="entry name" value="Ubiquitin-like"/>
    <property type="match status" value="1"/>
</dbReference>
<organism evidence="2 3">
    <name type="scientific">Skeletonema marinoi</name>
    <dbReference type="NCBI Taxonomy" id="267567"/>
    <lineage>
        <taxon>Eukaryota</taxon>
        <taxon>Sar</taxon>
        <taxon>Stramenopiles</taxon>
        <taxon>Ochrophyta</taxon>
        <taxon>Bacillariophyta</taxon>
        <taxon>Coscinodiscophyceae</taxon>
        <taxon>Thalassiosirophycidae</taxon>
        <taxon>Thalassiosirales</taxon>
        <taxon>Skeletonemataceae</taxon>
        <taxon>Skeletonema</taxon>
        <taxon>Skeletonema marinoi-dohrnii complex</taxon>
    </lineage>
</organism>
<accession>A0AAD9DGW3</accession>
<evidence type="ECO:0000313" key="2">
    <source>
        <dbReference type="EMBL" id="KAK1747326.1"/>
    </source>
</evidence>
<gene>
    <name evidence="2" type="ORF">QTG54_001289</name>
</gene>